<accession>A0AAN9XXN7</accession>
<keyword evidence="2 4" id="KW-0863">Zinc-finger</keyword>
<dbReference type="InterPro" id="IPR057847">
    <property type="entry name" value="ZMIZ1/ZMIZ2_GBD-like"/>
</dbReference>
<evidence type="ECO:0000259" key="6">
    <source>
        <dbReference type="PROSITE" id="PS51044"/>
    </source>
</evidence>
<dbReference type="GO" id="GO:0003712">
    <property type="term" value="F:transcription coregulator activity"/>
    <property type="evidence" value="ECO:0007669"/>
    <property type="project" value="TreeGrafter"/>
</dbReference>
<dbReference type="AlphaFoldDB" id="A0AAN9XXN7"/>
<dbReference type="InterPro" id="IPR013083">
    <property type="entry name" value="Znf_RING/FYVE/PHD"/>
</dbReference>
<name>A0AAN9XXN7_9HEMI</name>
<feature type="region of interest" description="Disordered" evidence="5">
    <location>
        <begin position="109"/>
        <end position="134"/>
    </location>
</feature>
<evidence type="ECO:0000256" key="2">
    <source>
        <dbReference type="ARBA" id="ARBA00022771"/>
    </source>
</evidence>
<gene>
    <name evidence="7" type="ORF">V9T40_010623</name>
</gene>
<dbReference type="Proteomes" id="UP001367676">
    <property type="component" value="Unassembled WGS sequence"/>
</dbReference>
<dbReference type="Gene3D" id="3.30.40.10">
    <property type="entry name" value="Zinc/RING finger domain, C3HC4 (zinc finger)"/>
    <property type="match status" value="1"/>
</dbReference>
<dbReference type="EMBL" id="JBBCAQ010000037">
    <property type="protein sequence ID" value="KAK7573432.1"/>
    <property type="molecule type" value="Genomic_DNA"/>
</dbReference>
<dbReference type="GO" id="GO:0006357">
    <property type="term" value="P:regulation of transcription by RNA polymerase II"/>
    <property type="evidence" value="ECO:0007669"/>
    <property type="project" value="TreeGrafter"/>
</dbReference>
<feature type="compositionally biased region" description="Low complexity" evidence="5">
    <location>
        <begin position="244"/>
        <end position="269"/>
    </location>
</feature>
<keyword evidence="8" id="KW-1185">Reference proteome</keyword>
<evidence type="ECO:0000313" key="7">
    <source>
        <dbReference type="EMBL" id="KAK7573432.1"/>
    </source>
</evidence>
<dbReference type="PANTHER" id="PTHR10782:SF4">
    <property type="entry name" value="TONALLI, ISOFORM E"/>
    <property type="match status" value="1"/>
</dbReference>
<dbReference type="Pfam" id="PF25527">
    <property type="entry name" value="GBD-like_ZMIZ1_ZMIZ2"/>
    <property type="match status" value="1"/>
</dbReference>
<feature type="region of interest" description="Disordered" evidence="5">
    <location>
        <begin position="742"/>
        <end position="767"/>
    </location>
</feature>
<dbReference type="GO" id="GO:0008270">
    <property type="term" value="F:zinc ion binding"/>
    <property type="evidence" value="ECO:0007669"/>
    <property type="project" value="UniProtKB-KW"/>
</dbReference>
<keyword evidence="3" id="KW-0862">Zinc</keyword>
<proteinExistence type="predicted"/>
<organism evidence="7 8">
    <name type="scientific">Parthenolecanium corni</name>
    <dbReference type="NCBI Taxonomy" id="536013"/>
    <lineage>
        <taxon>Eukaryota</taxon>
        <taxon>Metazoa</taxon>
        <taxon>Ecdysozoa</taxon>
        <taxon>Arthropoda</taxon>
        <taxon>Hexapoda</taxon>
        <taxon>Insecta</taxon>
        <taxon>Pterygota</taxon>
        <taxon>Neoptera</taxon>
        <taxon>Paraneoptera</taxon>
        <taxon>Hemiptera</taxon>
        <taxon>Sternorrhyncha</taxon>
        <taxon>Coccoidea</taxon>
        <taxon>Coccidae</taxon>
        <taxon>Parthenolecanium</taxon>
    </lineage>
</organism>
<feature type="compositionally biased region" description="Low complexity" evidence="5">
    <location>
        <begin position="125"/>
        <end position="134"/>
    </location>
</feature>
<feature type="compositionally biased region" description="Gly residues" evidence="5">
    <location>
        <begin position="862"/>
        <end position="872"/>
    </location>
</feature>
<sequence>MVAAAATATATATATASVVALQQDNPHFSPQMQIQGMAMHHGQHFGPSPYAGPRAHNASSVHPSMTMIGPNMMQSGLMVATNSTNKMAICSSPNGASGQQYTRRLVPYPSPNMHASLKRQPHPHPQSQSPMPMQMNSYPNANIQHSYNATGPPQFPNGYAVSRAAATAAQFHGPFGGQPNVGGGGPSMSAYAAMPVHGGGPQSRGGALMRQSTPPYAAGPHAPPQSGGGHAHPYFGGAGNNVGQCQHQPSPPSSSSSASSQPLSNQQNQFQGEVGNAGRAASYQHSAIAIGNPTPPLTPATGVPPYAVCSSQAIAAAAADVKPTIIIGGGGDLLKANVAGVHASASCQQPQPQAQPLDSKCAIGDTKPAITNANATQDDAVRLTFPVKDGVLLAPFRLEHNLAVSNHVFQLKQTIHQTLMWRSDLELQLKCFHHEDKLMSTHWPASVQVSVNATPLTIDRGENKCAQKPLSLKDVCQPGRNTIQITVSACCCSHLFILQLVHRPTIRNALQDLLHRRLQPAELCVNRIKRYFNCPASPMACSNDRDVVEQTALKVSLKCPITCTKMVLPARGQDCKHIQCFDAESYLRLNIDKNSWKCPVCSKLAQMEVLQIDQYVWSILRSTNDDVDEVTIDALANWKPSTIAYNVKQEEESGGERKSSCKAAAAVATMSPTTHHWEMAQSPVSAYMTSDASGNRAGLASGFSASRITGYEPSHGKPLESLSAMEKTIVDQQQQQQMPVTTSGAHSLIGPAISASPSSSASTSQSQLAITSQAGNVQTTTAVAASSGGDLAMAGSGQGSATASVPIDLPSDLNFDPAAVIDGDAQGQEALNLLPDNVVDPMDLLSYLEPPPDLTTPPSSSSGGGGGGGGSSSGCNVGTPTAAAATTTTTTTTSSSGPSDDILSLAVGFGSGFDSVSSSSCSFARYLIGSVFYSRACGLASR</sequence>
<dbReference type="InterPro" id="IPR004181">
    <property type="entry name" value="Znf_MIZ"/>
</dbReference>
<dbReference type="GO" id="GO:0016925">
    <property type="term" value="P:protein sumoylation"/>
    <property type="evidence" value="ECO:0007669"/>
    <property type="project" value="TreeGrafter"/>
</dbReference>
<feature type="domain" description="SP-RING-type" evidence="6">
    <location>
        <begin position="544"/>
        <end position="625"/>
    </location>
</feature>
<feature type="region of interest" description="Disordered" evidence="5">
    <location>
        <begin position="843"/>
        <end position="881"/>
    </location>
</feature>
<reference evidence="7 8" key="1">
    <citation type="submission" date="2024-03" db="EMBL/GenBank/DDBJ databases">
        <title>Adaptation during the transition from Ophiocordyceps entomopathogen to insect associate is accompanied by gene loss and intensified selection.</title>
        <authorList>
            <person name="Ward C.M."/>
            <person name="Onetto C.A."/>
            <person name="Borneman A.R."/>
        </authorList>
    </citation>
    <scope>NUCLEOTIDE SEQUENCE [LARGE SCALE GENOMIC DNA]</scope>
    <source>
        <strain evidence="7">AWRI1</strain>
        <tissue evidence="7">Single Adult Female</tissue>
    </source>
</reference>
<dbReference type="PANTHER" id="PTHR10782">
    <property type="entry name" value="ZINC FINGER MIZ DOMAIN-CONTAINING PROTEIN"/>
    <property type="match status" value="1"/>
</dbReference>
<evidence type="ECO:0000313" key="8">
    <source>
        <dbReference type="Proteomes" id="UP001367676"/>
    </source>
</evidence>
<dbReference type="GO" id="GO:0000785">
    <property type="term" value="C:chromatin"/>
    <property type="evidence" value="ECO:0007669"/>
    <property type="project" value="TreeGrafter"/>
</dbReference>
<dbReference type="PROSITE" id="PS51044">
    <property type="entry name" value="ZF_SP_RING"/>
    <property type="match status" value="1"/>
</dbReference>
<feature type="compositionally biased region" description="Gly residues" evidence="5">
    <location>
        <begin position="226"/>
        <end position="240"/>
    </location>
</feature>
<evidence type="ECO:0000256" key="1">
    <source>
        <dbReference type="ARBA" id="ARBA00022723"/>
    </source>
</evidence>
<evidence type="ECO:0000256" key="3">
    <source>
        <dbReference type="ARBA" id="ARBA00022833"/>
    </source>
</evidence>
<evidence type="ECO:0000256" key="5">
    <source>
        <dbReference type="SAM" id="MobiDB-lite"/>
    </source>
</evidence>
<feature type="region of interest" description="Disordered" evidence="5">
    <location>
        <begin position="195"/>
        <end position="269"/>
    </location>
</feature>
<keyword evidence="1" id="KW-0479">Metal-binding</keyword>
<protein>
    <recommendedName>
        <fullName evidence="6">SP-RING-type domain-containing protein</fullName>
    </recommendedName>
</protein>
<dbReference type="Pfam" id="PF02891">
    <property type="entry name" value="zf-MIZ"/>
    <property type="match status" value="1"/>
</dbReference>
<feature type="compositionally biased region" description="Low complexity" evidence="5">
    <location>
        <begin position="747"/>
        <end position="767"/>
    </location>
</feature>
<comment type="caution">
    <text evidence="7">The sequence shown here is derived from an EMBL/GenBank/DDBJ whole genome shotgun (WGS) entry which is preliminary data.</text>
</comment>
<evidence type="ECO:0000256" key="4">
    <source>
        <dbReference type="PROSITE-ProRule" id="PRU00452"/>
    </source>
</evidence>
<dbReference type="GO" id="GO:0061665">
    <property type="term" value="F:SUMO ligase activity"/>
    <property type="evidence" value="ECO:0007669"/>
    <property type="project" value="TreeGrafter"/>
</dbReference>